<comment type="caution">
    <text evidence="4">The sequence shown here is derived from an EMBL/GenBank/DDBJ whole genome shotgun (WGS) entry which is preliminary data.</text>
</comment>
<dbReference type="PRINTS" id="PR00038">
    <property type="entry name" value="HTHLUXR"/>
</dbReference>
<name>A0ABU8MYP1_9PSEU</name>
<organism evidence="4 5">
    <name type="scientific">Actinomycetospora aeridis</name>
    <dbReference type="NCBI Taxonomy" id="3129231"/>
    <lineage>
        <taxon>Bacteria</taxon>
        <taxon>Bacillati</taxon>
        <taxon>Actinomycetota</taxon>
        <taxon>Actinomycetes</taxon>
        <taxon>Pseudonocardiales</taxon>
        <taxon>Pseudonocardiaceae</taxon>
        <taxon>Actinomycetospora</taxon>
    </lineage>
</organism>
<evidence type="ECO:0000313" key="4">
    <source>
        <dbReference type="EMBL" id="MEJ2884865.1"/>
    </source>
</evidence>
<dbReference type="InterPro" id="IPR036388">
    <property type="entry name" value="WH-like_DNA-bd_sf"/>
</dbReference>
<dbReference type="SUPFAM" id="SSF46894">
    <property type="entry name" value="C-terminal effector domain of the bipartite response regulators"/>
    <property type="match status" value="1"/>
</dbReference>
<dbReference type="Gene3D" id="3.40.50.300">
    <property type="entry name" value="P-loop containing nucleotide triphosphate hydrolases"/>
    <property type="match status" value="1"/>
</dbReference>
<dbReference type="InterPro" id="IPR027417">
    <property type="entry name" value="P-loop_NTPase"/>
</dbReference>
<evidence type="ECO:0000259" key="3">
    <source>
        <dbReference type="PROSITE" id="PS50043"/>
    </source>
</evidence>
<dbReference type="PANTHER" id="PTHR16305:SF28">
    <property type="entry name" value="GUANYLATE CYCLASE DOMAIN-CONTAINING PROTEIN"/>
    <property type="match status" value="1"/>
</dbReference>
<protein>
    <submittedName>
        <fullName evidence="4">AAA family ATPase</fullName>
    </submittedName>
</protein>
<dbReference type="SMART" id="SM00421">
    <property type="entry name" value="HTH_LUXR"/>
    <property type="match status" value="1"/>
</dbReference>
<keyword evidence="1" id="KW-0547">Nucleotide-binding</keyword>
<dbReference type="Pfam" id="PF13191">
    <property type="entry name" value="AAA_16"/>
    <property type="match status" value="1"/>
</dbReference>
<evidence type="ECO:0000313" key="5">
    <source>
        <dbReference type="Proteomes" id="UP001370100"/>
    </source>
</evidence>
<dbReference type="RefSeq" id="WP_337711367.1">
    <property type="nucleotide sequence ID" value="NZ_JBBEGL010000001.1"/>
</dbReference>
<dbReference type="PANTHER" id="PTHR16305">
    <property type="entry name" value="TESTICULAR SOLUBLE ADENYLYL CYCLASE"/>
    <property type="match status" value="1"/>
</dbReference>
<dbReference type="Pfam" id="PF00196">
    <property type="entry name" value="GerE"/>
    <property type="match status" value="1"/>
</dbReference>
<dbReference type="PROSITE" id="PS50043">
    <property type="entry name" value="HTH_LUXR_2"/>
    <property type="match status" value="1"/>
</dbReference>
<dbReference type="EMBL" id="JBBEGL010000001">
    <property type="protein sequence ID" value="MEJ2884865.1"/>
    <property type="molecule type" value="Genomic_DNA"/>
</dbReference>
<feature type="domain" description="HTH luxR-type" evidence="3">
    <location>
        <begin position="833"/>
        <end position="897"/>
    </location>
</feature>
<dbReference type="PROSITE" id="PS00622">
    <property type="entry name" value="HTH_LUXR_1"/>
    <property type="match status" value="1"/>
</dbReference>
<dbReference type="SMART" id="SM00382">
    <property type="entry name" value="AAA"/>
    <property type="match status" value="1"/>
</dbReference>
<proteinExistence type="predicted"/>
<dbReference type="Proteomes" id="UP001370100">
    <property type="component" value="Unassembled WGS sequence"/>
</dbReference>
<dbReference type="InterPro" id="IPR041664">
    <property type="entry name" value="AAA_16"/>
</dbReference>
<evidence type="ECO:0000256" key="1">
    <source>
        <dbReference type="ARBA" id="ARBA00022741"/>
    </source>
</evidence>
<reference evidence="4 5" key="1">
    <citation type="submission" date="2024-03" db="EMBL/GenBank/DDBJ databases">
        <title>Actinomycetospora sp. OC33-EN06, a novel actinomycete isolated from wild orchid (Aerides multiflora).</title>
        <authorList>
            <person name="Suriyachadkun C."/>
        </authorList>
    </citation>
    <scope>NUCLEOTIDE SEQUENCE [LARGE SCALE GENOMIC DNA]</scope>
    <source>
        <strain evidence="4 5">OC33-EN06</strain>
    </source>
</reference>
<keyword evidence="5" id="KW-1185">Reference proteome</keyword>
<dbReference type="InterPro" id="IPR003593">
    <property type="entry name" value="AAA+_ATPase"/>
</dbReference>
<gene>
    <name evidence="4" type="ORF">WCD41_00270</name>
</gene>
<sequence length="897" mass="93806">MTVGDEPPRPGAWPLVGRDTHLAAVRAAAGRAAGVLLVGPPGSGRSRLAREAARALAGPGTRVLAVTATPWTRETPLGAVAARLPEAAPAGDDELTALRRARSAVRGDAGRRSGAEVDPTPERVLLVVDDVHLLDALSARLVHDLARHREAFVVLTARAGATLPEPVLALRVDGLLERVEVGDLAGAEADELVERALGGPVEGATRHELGALSGGNPFLLRELLDAGRAEGALRRSGPVWRWHDDVTPPPRLREVVLARITDLTAAQRELAELLALGGPLGLEVVEALPGGHEVGALERAGVVVSRAAGRRLEIALARRLDAAVLRATFSPLGARMAHRRLAAALATALEGYGGDRRGDDTVRLLTWRVAGGEPVEPGELVAAGDHVVGDDPALAERLFGEAADRDGGFVALARLAAVRTLRGRFLEAAEAHARAAAEDASDEEHADLAVTRAMLLAWALADPDGAVRVHDELAARVGAGPVPDGLAVLRAMLLLEGAKYAEADALLDPVLARLAPGSPTELPALMVAASVRPMIGRLADGAEIAGRALELIGRDASGLSAGLRLQIRAGGLWMSRLWQGRLDEAAALARTWYEETRGTGTAEAAVPRAIWALLLGVDAARRGRLTTAVRWIHEAAAQAPLRDLPCSPQLAGEMIAALGQAGRAEEAAAWQERVERGEVRDLVHFRPWRDLGEAWVHAAAGRVESAAVRAREVADEAASAGQLCYEVDALHVAVRCGQGAAVAERLAEVAARVDSPLASLHARHAASTDSPEDLDDVAEGYARCGMLLLAAEVATTAAAAHRAAGRSGAAMASAERARAWLAACEEADTPALRVRVAAELTAREREIAELAASGMSSRAIADRLVLSVRTVDNALGSAYAKLGVKGRAELRGVFTAR</sequence>
<evidence type="ECO:0000256" key="2">
    <source>
        <dbReference type="ARBA" id="ARBA00022840"/>
    </source>
</evidence>
<dbReference type="SUPFAM" id="SSF52540">
    <property type="entry name" value="P-loop containing nucleoside triphosphate hydrolases"/>
    <property type="match status" value="1"/>
</dbReference>
<accession>A0ABU8MYP1</accession>
<dbReference type="Gene3D" id="1.10.10.10">
    <property type="entry name" value="Winged helix-like DNA-binding domain superfamily/Winged helix DNA-binding domain"/>
    <property type="match status" value="1"/>
</dbReference>
<dbReference type="InterPro" id="IPR000792">
    <property type="entry name" value="Tscrpt_reg_LuxR_C"/>
</dbReference>
<keyword evidence="2" id="KW-0067">ATP-binding</keyword>
<dbReference type="InterPro" id="IPR016032">
    <property type="entry name" value="Sig_transdc_resp-reg_C-effctor"/>
</dbReference>
<dbReference type="CDD" id="cd06170">
    <property type="entry name" value="LuxR_C_like"/>
    <property type="match status" value="1"/>
</dbReference>